<name>A0A7T8GX14_CALRO</name>
<protein>
    <submittedName>
        <fullName evidence="2">Uncharacterized protein</fullName>
    </submittedName>
</protein>
<gene>
    <name evidence="2" type="ORF">FKW44_020264</name>
</gene>
<organism evidence="2 3">
    <name type="scientific">Caligus rogercresseyi</name>
    <name type="common">Sea louse</name>
    <dbReference type="NCBI Taxonomy" id="217165"/>
    <lineage>
        <taxon>Eukaryota</taxon>
        <taxon>Metazoa</taxon>
        <taxon>Ecdysozoa</taxon>
        <taxon>Arthropoda</taxon>
        <taxon>Crustacea</taxon>
        <taxon>Multicrustacea</taxon>
        <taxon>Hexanauplia</taxon>
        <taxon>Copepoda</taxon>
        <taxon>Siphonostomatoida</taxon>
        <taxon>Caligidae</taxon>
        <taxon>Caligus</taxon>
    </lineage>
</organism>
<dbReference type="EMBL" id="CP045903">
    <property type="protein sequence ID" value="QQP39393.1"/>
    <property type="molecule type" value="Genomic_DNA"/>
</dbReference>
<sequence>EFSRSLSFRRPRHTSHRQRKRIKPLDSTEDEDVEGERSDTLGEIGPLLPHISVGISHRRDIEYPPGFSFKQRPSV</sequence>
<keyword evidence="3" id="KW-1185">Reference proteome</keyword>
<feature type="non-terminal residue" evidence="2">
    <location>
        <position position="1"/>
    </location>
</feature>
<reference evidence="3" key="1">
    <citation type="submission" date="2021-01" db="EMBL/GenBank/DDBJ databases">
        <title>Caligus Genome Assembly.</title>
        <authorList>
            <person name="Gallardo-Escarate C."/>
        </authorList>
    </citation>
    <scope>NUCLEOTIDE SEQUENCE [LARGE SCALE GENOMIC DNA]</scope>
</reference>
<dbReference type="OrthoDB" id="6156669at2759"/>
<feature type="compositionally biased region" description="Basic residues" evidence="1">
    <location>
        <begin position="7"/>
        <end position="22"/>
    </location>
</feature>
<evidence type="ECO:0000256" key="1">
    <source>
        <dbReference type="SAM" id="MobiDB-lite"/>
    </source>
</evidence>
<evidence type="ECO:0000313" key="3">
    <source>
        <dbReference type="Proteomes" id="UP000595437"/>
    </source>
</evidence>
<dbReference type="AlphaFoldDB" id="A0A7T8GX14"/>
<dbReference type="Proteomes" id="UP000595437">
    <property type="component" value="Chromosome 14"/>
</dbReference>
<feature type="region of interest" description="Disordered" evidence="1">
    <location>
        <begin position="1"/>
        <end position="47"/>
    </location>
</feature>
<proteinExistence type="predicted"/>
<accession>A0A7T8GX14</accession>
<evidence type="ECO:0000313" key="2">
    <source>
        <dbReference type="EMBL" id="QQP39393.1"/>
    </source>
</evidence>